<dbReference type="GO" id="GO:0005507">
    <property type="term" value="F:copper ion binding"/>
    <property type="evidence" value="ECO:0007669"/>
    <property type="project" value="InterPro"/>
</dbReference>
<dbReference type="RefSeq" id="XP_003748377.1">
    <property type="nucleotide sequence ID" value="XM_003748329.2"/>
</dbReference>
<dbReference type="CTD" id="33711"/>
<evidence type="ECO:0000256" key="1">
    <source>
        <dbReference type="ARBA" id="ARBA00004273"/>
    </source>
</evidence>
<dbReference type="InterPro" id="IPR013766">
    <property type="entry name" value="Thioredoxin_domain"/>
</dbReference>
<feature type="binding site" evidence="9">
    <location>
        <position position="124"/>
    </location>
    <ligand>
        <name>Cu cation</name>
        <dbReference type="ChEBI" id="CHEBI:23378"/>
    </ligand>
</feature>
<dbReference type="GeneID" id="100897417"/>
<sequence length="260" mass="29493">MAFFLRLLQRPMSNVGRSLLACPGRVSSYRYLSDKGKKNKFFFMSWRSVLVSAGLGGIFLGSMLYVKAEKQSILDKERKREMGKAKIGGQFALTDMNGVRRKSEDFKGKWCLIYFGFTHCPDICPDELEKMAKVIDLLEDKTKGIELQALFISVDPARDSPEAIKQYLAEFHPKILGMTGTQEELNATSKSFRVYFSKGPADVEEDYIVDHTVIMYLVGPDGDFIDYYGQNRTAKQIVDGIEFQKIKYENSKKKGILGVL</sequence>
<comment type="subunit">
    <text evidence="8">Homodimer.</text>
</comment>
<dbReference type="FunFam" id="3.40.30.10:FF:000013">
    <property type="entry name" value="Blast:Protein SCO1 homolog, mitochondrial"/>
    <property type="match status" value="1"/>
</dbReference>
<dbReference type="InterPro" id="IPR003782">
    <property type="entry name" value="SCO1/SenC"/>
</dbReference>
<accession>A0AAJ6QYW6</accession>
<evidence type="ECO:0000256" key="3">
    <source>
        <dbReference type="ARBA" id="ARBA00022723"/>
    </source>
</evidence>
<keyword evidence="5 8" id="KW-0186">Copper</keyword>
<evidence type="ECO:0000256" key="9">
    <source>
        <dbReference type="PIRSR" id="PIRSR037736-1"/>
    </source>
</evidence>
<keyword evidence="11" id="KW-1133">Transmembrane helix</keyword>
<dbReference type="PANTHER" id="PTHR12151">
    <property type="entry name" value="ELECTRON TRANSPORT PROTIN SCO1/SENC FAMILY MEMBER"/>
    <property type="match status" value="1"/>
</dbReference>
<keyword evidence="6 8" id="KW-0496">Mitochondrion</keyword>
<keyword evidence="3 8" id="KW-0479">Metal-binding</keyword>
<feature type="binding site" evidence="9">
    <location>
        <position position="211"/>
    </location>
    <ligand>
        <name>Cu cation</name>
        <dbReference type="ChEBI" id="CHEBI:23378"/>
    </ligand>
</feature>
<dbReference type="InterPro" id="IPR036249">
    <property type="entry name" value="Thioredoxin-like_sf"/>
</dbReference>
<dbReference type="PANTHER" id="PTHR12151:SF5">
    <property type="entry name" value="AT19154P"/>
    <property type="match status" value="1"/>
</dbReference>
<feature type="disulfide bond" description="Redox-active" evidence="10">
    <location>
        <begin position="120"/>
        <end position="124"/>
    </location>
</feature>
<dbReference type="AlphaFoldDB" id="A0AAJ6QYW6"/>
<gene>
    <name evidence="14" type="primary">LOC100897417</name>
</gene>
<dbReference type="GO" id="GO:0006878">
    <property type="term" value="P:intracellular copper ion homeostasis"/>
    <property type="evidence" value="ECO:0007669"/>
    <property type="project" value="UniProtKB-UniRule"/>
</dbReference>
<keyword evidence="8" id="KW-0143">Chaperone</keyword>
<evidence type="ECO:0000256" key="11">
    <source>
        <dbReference type="SAM" id="Phobius"/>
    </source>
</evidence>
<protein>
    <submittedName>
        <fullName evidence="14">Protein SCO1 homolog, mitochondrial</fullName>
    </submittedName>
</protein>
<evidence type="ECO:0000256" key="10">
    <source>
        <dbReference type="PIRSR" id="PIRSR603782-2"/>
    </source>
</evidence>
<evidence type="ECO:0000256" key="4">
    <source>
        <dbReference type="ARBA" id="ARBA00022792"/>
    </source>
</evidence>
<evidence type="ECO:0000256" key="7">
    <source>
        <dbReference type="ARBA" id="ARBA00023136"/>
    </source>
</evidence>
<evidence type="ECO:0000313" key="13">
    <source>
        <dbReference type="Proteomes" id="UP000694867"/>
    </source>
</evidence>
<comment type="function">
    <text evidence="8">Copper metallochaperone essential for the synthesis and maturation of cytochrome c oxidase subunit II (MT-CO2/COX2) by facilitating the incorporation of copper into the Cu(A) site of MT-CO2/COX2.</text>
</comment>
<evidence type="ECO:0000259" key="12">
    <source>
        <dbReference type="PROSITE" id="PS51352"/>
    </source>
</evidence>
<evidence type="ECO:0000256" key="6">
    <source>
        <dbReference type="ARBA" id="ARBA00023128"/>
    </source>
</evidence>
<comment type="subcellular location">
    <subcellularLocation>
        <location evidence="1 8">Mitochondrion inner membrane</location>
    </subcellularLocation>
</comment>
<evidence type="ECO:0000256" key="8">
    <source>
        <dbReference type="PIRNR" id="PIRNR037736"/>
    </source>
</evidence>
<dbReference type="GO" id="GO:0033617">
    <property type="term" value="P:mitochondrial respiratory chain complex IV assembly"/>
    <property type="evidence" value="ECO:0007669"/>
    <property type="project" value="TreeGrafter"/>
</dbReference>
<feature type="domain" description="Thioredoxin" evidence="12">
    <location>
        <begin position="82"/>
        <end position="246"/>
    </location>
</feature>
<dbReference type="GO" id="GO:0005743">
    <property type="term" value="C:mitochondrial inner membrane"/>
    <property type="evidence" value="ECO:0007669"/>
    <property type="project" value="UniProtKB-SubCell"/>
</dbReference>
<dbReference type="KEGG" id="goe:100897417"/>
<feature type="binding site" evidence="9">
    <location>
        <position position="120"/>
    </location>
    <ligand>
        <name>Cu cation</name>
        <dbReference type="ChEBI" id="CHEBI:23378"/>
    </ligand>
</feature>
<evidence type="ECO:0000256" key="2">
    <source>
        <dbReference type="ARBA" id="ARBA00010996"/>
    </source>
</evidence>
<comment type="similarity">
    <text evidence="2 8">Belongs to the SCO1/2 family.</text>
</comment>
<keyword evidence="10" id="KW-1015">Disulfide bond</keyword>
<feature type="transmembrane region" description="Helical" evidence="11">
    <location>
        <begin position="45"/>
        <end position="66"/>
    </location>
</feature>
<dbReference type="PROSITE" id="PS51352">
    <property type="entry name" value="THIOREDOXIN_2"/>
    <property type="match status" value="1"/>
</dbReference>
<keyword evidence="11" id="KW-0812">Transmembrane</keyword>
<dbReference type="GO" id="GO:0016531">
    <property type="term" value="F:copper chaperone activity"/>
    <property type="evidence" value="ECO:0007669"/>
    <property type="project" value="InterPro"/>
</dbReference>
<dbReference type="SUPFAM" id="SSF52833">
    <property type="entry name" value="Thioredoxin-like"/>
    <property type="match status" value="1"/>
</dbReference>
<dbReference type="Pfam" id="PF02630">
    <property type="entry name" value="SCO1-SenC"/>
    <property type="match status" value="1"/>
</dbReference>
<dbReference type="Gene3D" id="3.40.30.10">
    <property type="entry name" value="Glutaredoxin"/>
    <property type="match status" value="1"/>
</dbReference>
<keyword evidence="7 11" id="KW-0472">Membrane</keyword>
<dbReference type="PIRSF" id="PIRSF037736">
    <property type="entry name" value="SCO1"/>
    <property type="match status" value="1"/>
</dbReference>
<dbReference type="Proteomes" id="UP000694867">
    <property type="component" value="Unplaced"/>
</dbReference>
<evidence type="ECO:0000256" key="5">
    <source>
        <dbReference type="ARBA" id="ARBA00023008"/>
    </source>
</evidence>
<proteinExistence type="inferred from homology"/>
<dbReference type="CDD" id="cd02968">
    <property type="entry name" value="SCO"/>
    <property type="match status" value="1"/>
</dbReference>
<evidence type="ECO:0000313" key="14">
    <source>
        <dbReference type="RefSeq" id="XP_003748377.1"/>
    </source>
</evidence>
<organism evidence="13 14">
    <name type="scientific">Galendromus occidentalis</name>
    <name type="common">western predatory mite</name>
    <dbReference type="NCBI Taxonomy" id="34638"/>
    <lineage>
        <taxon>Eukaryota</taxon>
        <taxon>Metazoa</taxon>
        <taxon>Ecdysozoa</taxon>
        <taxon>Arthropoda</taxon>
        <taxon>Chelicerata</taxon>
        <taxon>Arachnida</taxon>
        <taxon>Acari</taxon>
        <taxon>Parasitiformes</taxon>
        <taxon>Mesostigmata</taxon>
        <taxon>Gamasina</taxon>
        <taxon>Phytoseioidea</taxon>
        <taxon>Phytoseiidae</taxon>
        <taxon>Typhlodrominae</taxon>
        <taxon>Galendromus</taxon>
    </lineage>
</organism>
<dbReference type="InterPro" id="IPR017276">
    <property type="entry name" value="Synth_of_cyt-c-oxidase_Sco1/2"/>
</dbReference>
<reference evidence="14" key="1">
    <citation type="submission" date="2025-08" db="UniProtKB">
        <authorList>
            <consortium name="RefSeq"/>
        </authorList>
    </citation>
    <scope>IDENTIFICATION</scope>
</reference>
<name>A0AAJ6QYW6_9ACAR</name>
<keyword evidence="13" id="KW-1185">Reference proteome</keyword>
<keyword evidence="4 8" id="KW-0999">Mitochondrion inner membrane</keyword>